<dbReference type="PANTHER" id="PTHR30386:SF28">
    <property type="entry name" value="EXPORTED PROTEIN"/>
    <property type="match status" value="1"/>
</dbReference>
<feature type="transmembrane region" description="Helical" evidence="1">
    <location>
        <begin position="16"/>
        <end position="34"/>
    </location>
</feature>
<dbReference type="PROSITE" id="PS51257">
    <property type="entry name" value="PROKAR_LIPOPROTEIN"/>
    <property type="match status" value="1"/>
</dbReference>
<feature type="domain" description="AprE-like beta-barrel" evidence="2">
    <location>
        <begin position="140"/>
        <end position="237"/>
    </location>
</feature>
<reference evidence="4" key="1">
    <citation type="journal article" date="2019" name="Int. J. Syst. Evol. Microbiol.">
        <title>The Global Catalogue of Microorganisms (GCM) 10K type strain sequencing project: providing services to taxonomists for standard genome sequencing and annotation.</title>
        <authorList>
            <consortium name="The Broad Institute Genomics Platform"/>
            <consortium name="The Broad Institute Genome Sequencing Center for Infectious Disease"/>
            <person name="Wu L."/>
            <person name="Ma J."/>
        </authorList>
    </citation>
    <scope>NUCLEOTIDE SEQUENCE [LARGE SCALE GENOMIC DNA]</scope>
    <source>
        <strain evidence="4">CCM 4481</strain>
    </source>
</reference>
<dbReference type="Gene3D" id="2.40.30.170">
    <property type="match status" value="1"/>
</dbReference>
<evidence type="ECO:0000313" key="3">
    <source>
        <dbReference type="EMBL" id="MFC4528742.1"/>
    </source>
</evidence>
<comment type="caution">
    <text evidence="3">The sequence shown here is derived from an EMBL/GenBank/DDBJ whole genome shotgun (WGS) entry which is preliminary data.</text>
</comment>
<dbReference type="RefSeq" id="WP_266147894.1">
    <property type="nucleotide sequence ID" value="NZ_CP064028.1"/>
</dbReference>
<evidence type="ECO:0000313" key="4">
    <source>
        <dbReference type="Proteomes" id="UP001595961"/>
    </source>
</evidence>
<sequence length="257" mass="27747">MDISRLPTFKDVSWRWLTYLGSATLLGAIVFACVHEVELKRDAPCEIVSLSEFKLRGYDGLVAAVFVQPGERVASGMPLFNLTSDVIPPDGANADGRPDAGRTIVAPRTGVVVASGLLQGRRLDPAEVVMVIDTDSQRHLVAVLQVPSRQRGFVSVGQTVRIKLDAMPYTRFGTYEARIVSVSATAQRGSDPSGRTAGTTHDAGDYLAWAMLPDKRLPHAGPPPQILPGMRGRASIVVERTTIAGWVLAPLLRRLRG</sequence>
<keyword evidence="4" id="KW-1185">Reference proteome</keyword>
<keyword evidence="1" id="KW-0812">Transmembrane</keyword>
<dbReference type="EMBL" id="JBHSGA010000020">
    <property type="protein sequence ID" value="MFC4528742.1"/>
    <property type="molecule type" value="Genomic_DNA"/>
</dbReference>
<dbReference type="InterPro" id="IPR050739">
    <property type="entry name" value="MFP"/>
</dbReference>
<name>A0ABV9C7B0_9GAMM</name>
<dbReference type="Proteomes" id="UP001595961">
    <property type="component" value="Unassembled WGS sequence"/>
</dbReference>
<proteinExistence type="predicted"/>
<evidence type="ECO:0000259" key="2">
    <source>
        <dbReference type="Pfam" id="PF26002"/>
    </source>
</evidence>
<gene>
    <name evidence="3" type="ORF">ACFO5W_19010</name>
</gene>
<dbReference type="Pfam" id="PF26002">
    <property type="entry name" value="Beta-barrel_AprE"/>
    <property type="match status" value="1"/>
</dbReference>
<keyword evidence="1" id="KW-0472">Membrane</keyword>
<keyword evidence="1" id="KW-1133">Transmembrane helix</keyword>
<dbReference type="Gene3D" id="2.40.50.100">
    <property type="match status" value="1"/>
</dbReference>
<dbReference type="InterPro" id="IPR058982">
    <property type="entry name" value="Beta-barrel_AprE"/>
</dbReference>
<organism evidence="3 4">
    <name type="scientific">Dyella halodurans</name>
    <dbReference type="NCBI Taxonomy" id="1920171"/>
    <lineage>
        <taxon>Bacteria</taxon>
        <taxon>Pseudomonadati</taxon>
        <taxon>Pseudomonadota</taxon>
        <taxon>Gammaproteobacteria</taxon>
        <taxon>Lysobacterales</taxon>
        <taxon>Rhodanobacteraceae</taxon>
        <taxon>Dyella</taxon>
    </lineage>
</organism>
<evidence type="ECO:0000256" key="1">
    <source>
        <dbReference type="SAM" id="Phobius"/>
    </source>
</evidence>
<accession>A0ABV9C7B0</accession>
<dbReference type="PANTHER" id="PTHR30386">
    <property type="entry name" value="MEMBRANE FUSION SUBUNIT OF EMRAB-TOLC MULTIDRUG EFFLUX PUMP"/>
    <property type="match status" value="1"/>
</dbReference>
<protein>
    <submittedName>
        <fullName evidence="3">HlyD family efflux transporter periplasmic adaptor subunit</fullName>
    </submittedName>
</protein>